<evidence type="ECO:0000256" key="6">
    <source>
        <dbReference type="ARBA" id="ARBA00023002"/>
    </source>
</evidence>
<keyword evidence="19" id="KW-1185">Reference proteome</keyword>
<evidence type="ECO:0000256" key="16">
    <source>
        <dbReference type="SAM" id="MobiDB-lite"/>
    </source>
</evidence>
<evidence type="ECO:0000256" key="2">
    <source>
        <dbReference type="ARBA" id="ARBA00010790"/>
    </source>
</evidence>
<dbReference type="InterPro" id="IPR036188">
    <property type="entry name" value="FAD/NAD-bd_sf"/>
</dbReference>
<dbReference type="Gene3D" id="3.30.410.10">
    <property type="entry name" value="Cholesterol Oxidase, domain 2"/>
    <property type="match status" value="1"/>
</dbReference>
<protein>
    <recommendedName>
        <fullName evidence="14">Cholesterol oxidase</fullName>
        <ecNumber evidence="13">1.1.3.6</ecNumber>
        <ecNumber evidence="11">5.3.3.1</ecNumber>
    </recommendedName>
    <alternativeName>
        <fullName evidence="15">Cholesterol isomerase</fullName>
    </alternativeName>
</protein>
<evidence type="ECO:0000256" key="8">
    <source>
        <dbReference type="ARBA" id="ARBA00023166"/>
    </source>
</evidence>
<feature type="region of interest" description="Disordered" evidence="16">
    <location>
        <begin position="1"/>
        <end position="20"/>
    </location>
</feature>
<dbReference type="PROSITE" id="PS50206">
    <property type="entry name" value="RHODANESE_3"/>
    <property type="match status" value="1"/>
</dbReference>
<dbReference type="InterPro" id="IPR001763">
    <property type="entry name" value="Rhodanese-like_dom"/>
</dbReference>
<dbReference type="Pfam" id="PF00732">
    <property type="entry name" value="GMC_oxred_N"/>
    <property type="match status" value="1"/>
</dbReference>
<evidence type="ECO:0000256" key="3">
    <source>
        <dbReference type="ARBA" id="ARBA00022548"/>
    </source>
</evidence>
<reference evidence="18 19" key="1">
    <citation type="submission" date="2020-12" db="EMBL/GenBank/DDBJ databases">
        <title>Microbacterium sp. HY060.</title>
        <authorList>
            <person name="Zhou J."/>
        </authorList>
    </citation>
    <scope>NUCLEOTIDE SEQUENCE [LARGE SCALE GENOMIC DNA]</scope>
    <source>
        <strain evidence="18 19">HY60</strain>
    </source>
</reference>
<evidence type="ECO:0000256" key="12">
    <source>
        <dbReference type="ARBA" id="ARBA00049645"/>
    </source>
</evidence>
<dbReference type="EC" id="1.1.3.6" evidence="13"/>
<dbReference type="Gene3D" id="3.50.50.60">
    <property type="entry name" value="FAD/NAD(P)-binding domain"/>
    <property type="match status" value="1"/>
</dbReference>
<keyword evidence="8" id="KW-1207">Sterol metabolism</keyword>
<dbReference type="EC" id="5.3.3.1" evidence="11"/>
<feature type="domain" description="Rhodanese" evidence="17">
    <location>
        <begin position="27"/>
        <end position="64"/>
    </location>
</feature>
<evidence type="ECO:0000256" key="5">
    <source>
        <dbReference type="ARBA" id="ARBA00022827"/>
    </source>
</evidence>
<evidence type="ECO:0000256" key="13">
    <source>
        <dbReference type="ARBA" id="ARBA00049723"/>
    </source>
</evidence>
<keyword evidence="5" id="KW-0274">FAD</keyword>
<evidence type="ECO:0000256" key="4">
    <source>
        <dbReference type="ARBA" id="ARBA00022630"/>
    </source>
</evidence>
<dbReference type="PANTHER" id="PTHR47470:SF1">
    <property type="entry name" value="FAD-DEPENDENT OXIDOREDUCTASE 2 FAD BINDING DOMAIN-CONTAINING PROTEIN"/>
    <property type="match status" value="1"/>
</dbReference>
<evidence type="ECO:0000256" key="11">
    <source>
        <dbReference type="ARBA" id="ARBA00038856"/>
    </source>
</evidence>
<organism evidence="18 19">
    <name type="scientific">Paramicrobacterium chengjingii</name>
    <dbReference type="NCBI Taxonomy" id="2769067"/>
    <lineage>
        <taxon>Bacteria</taxon>
        <taxon>Bacillati</taxon>
        <taxon>Actinomycetota</taxon>
        <taxon>Actinomycetes</taxon>
        <taxon>Micrococcales</taxon>
        <taxon>Microbacteriaceae</taxon>
        <taxon>Paramicrobacterium</taxon>
    </lineage>
</organism>
<accession>A0ABX6YGJ5</accession>
<evidence type="ECO:0000256" key="14">
    <source>
        <dbReference type="ARBA" id="ARBA00049744"/>
    </source>
</evidence>
<evidence type="ECO:0000256" key="10">
    <source>
        <dbReference type="ARBA" id="ARBA00023235"/>
    </source>
</evidence>
<dbReference type="InterPro" id="IPR052542">
    <property type="entry name" value="Cholesterol_Oxidase"/>
</dbReference>
<keyword evidence="7" id="KW-0443">Lipid metabolism</keyword>
<evidence type="ECO:0000256" key="7">
    <source>
        <dbReference type="ARBA" id="ARBA00023098"/>
    </source>
</evidence>
<dbReference type="EMBL" id="CP061169">
    <property type="protein sequence ID" value="QPZ37918.1"/>
    <property type="molecule type" value="Genomic_DNA"/>
</dbReference>
<keyword evidence="10" id="KW-0413">Isomerase</keyword>
<dbReference type="SUPFAM" id="SSF51905">
    <property type="entry name" value="FAD/NAD(P)-binding domain"/>
    <property type="match status" value="1"/>
</dbReference>
<keyword evidence="4" id="KW-0285">Flavoprotein</keyword>
<evidence type="ECO:0000256" key="9">
    <source>
        <dbReference type="ARBA" id="ARBA00023221"/>
    </source>
</evidence>
<dbReference type="PANTHER" id="PTHR47470">
    <property type="entry name" value="CHOLESTEROL OXIDASE"/>
    <property type="match status" value="1"/>
</dbReference>
<evidence type="ECO:0000256" key="1">
    <source>
        <dbReference type="ARBA" id="ARBA00001974"/>
    </source>
</evidence>
<keyword evidence="3" id="KW-0153">Cholesterol metabolism</keyword>
<evidence type="ECO:0000313" key="19">
    <source>
        <dbReference type="Proteomes" id="UP000662814"/>
    </source>
</evidence>
<name>A0ABX6YGJ5_9MICO</name>
<gene>
    <name evidence="18" type="ORF">HCR76_14055</name>
</gene>
<proteinExistence type="inferred from homology"/>
<dbReference type="InterPro" id="IPR007867">
    <property type="entry name" value="GMC_OxRtase_C"/>
</dbReference>
<dbReference type="Pfam" id="PF05199">
    <property type="entry name" value="GMC_oxred_C"/>
    <property type="match status" value="1"/>
</dbReference>
<comment type="pathway">
    <text evidence="12">Steroid metabolism; cholesterol degradation.</text>
</comment>
<evidence type="ECO:0000313" key="18">
    <source>
        <dbReference type="EMBL" id="QPZ37918.1"/>
    </source>
</evidence>
<keyword evidence="6" id="KW-0560">Oxidoreductase</keyword>
<keyword evidence="9" id="KW-0753">Steroid metabolism</keyword>
<comment type="cofactor">
    <cofactor evidence="1">
        <name>FAD</name>
        <dbReference type="ChEBI" id="CHEBI:57692"/>
    </cofactor>
</comment>
<dbReference type="InterPro" id="IPR000172">
    <property type="entry name" value="GMC_OxRdtase_N"/>
</dbReference>
<evidence type="ECO:0000256" key="15">
    <source>
        <dbReference type="ARBA" id="ARBA00049778"/>
    </source>
</evidence>
<sequence>MGEESRSDRETSPSENDGQRVDALVVGSGFGGAVAAARLAQAGFSVTVLERGRRWRAGEFPRSPQLHNDWLWNSDHGLYDVRWLDSMLSLQAAGWGGGSLVYANVFARPAPNLFDERWPLGERRADLDPYYDLAGTMLEVSPVSVDPKTGQFPPRTAILENLGQRLSIAPATIRPNLAVHFGSPNLWSPNTHTVHQRGCSFVGECILGCNQGAKNSLDYNYLAVAEQNGARAITDSEVVRIEPDDDGWAIWSREEGGARRVRRTASRVFLAAGSVATTELLLRSRDVDTTLPDLSPTLGQGFSGNGDFIALSNVRQGSGDLTTGPTITTTTVLDVWERSEPVWFQVQDGAVPPVLAALLDRKLPLPRVRAWWRSRRRRDARRTMALLSMGRDAGTGQLELDKQGEARLRWLNRWQARLYHAEGRVGPAVARIIGSPVRSPISWSLFRRPVTVHPLGGVPTGSDRDTAVVGPDRQVHGYPGLYVMDGSVIPAATGANPSATILASAERAMEGIIRDVTGDHSWRAPEWARVRRVPVPEDEAYSWMAARRRQTAGDGIFLDETMHERSARAAQAGRLQVRLEIPSLDSFKADPLHRLPVSGTLALAEVPGTHSVTGHLNMFPQHVDHLMKYNLEFTDAHGQAWSAIGIKRQRGRGPIARYRGLTTVDITAWRVNDPSTVLSTVFVLHPRNVLANGRSMRATGFTAARRVKAFLVFSKFFVRGVFGL</sequence>
<evidence type="ECO:0000259" key="17">
    <source>
        <dbReference type="PROSITE" id="PS50206"/>
    </source>
</evidence>
<dbReference type="Proteomes" id="UP000662814">
    <property type="component" value="Chromosome"/>
</dbReference>
<dbReference type="RefSeq" id="WP_166993256.1">
    <property type="nucleotide sequence ID" value="NZ_CP061169.1"/>
</dbReference>
<comment type="similarity">
    <text evidence="2">Belongs to the GMC oxidoreductase family.</text>
</comment>